<name>A0A0S1XFC6_THEBA</name>
<protein>
    <submittedName>
        <fullName evidence="1">Uncharacterized protein</fullName>
    </submittedName>
</protein>
<organism evidence="1 2">
    <name type="scientific">Thermococcus barophilus</name>
    <dbReference type="NCBI Taxonomy" id="55802"/>
    <lineage>
        <taxon>Archaea</taxon>
        <taxon>Methanobacteriati</taxon>
        <taxon>Methanobacteriota</taxon>
        <taxon>Thermococci</taxon>
        <taxon>Thermococcales</taxon>
        <taxon>Thermococcaceae</taxon>
        <taxon>Thermococcus</taxon>
    </lineage>
</organism>
<dbReference type="GeneID" id="26137801"/>
<dbReference type="EMBL" id="CP013050">
    <property type="protein sequence ID" value="ALM76484.1"/>
    <property type="molecule type" value="Genomic_DNA"/>
</dbReference>
<accession>A0A0S1XFC6</accession>
<gene>
    <name evidence="1" type="ORF">TBCH5v1_2595</name>
</gene>
<evidence type="ECO:0000313" key="2">
    <source>
        <dbReference type="Proteomes" id="UP000066042"/>
    </source>
</evidence>
<sequence length="80" mass="9554">MIYSFLYSNDFESLERFSGEMIELNVPAKDIEEATELALERMRRHGYKFCLIFVWTPEPTVLRIVDLESEILKSFVRWFG</sequence>
<proteinExistence type="predicted"/>
<dbReference type="STRING" id="55802.TBCH5v1_2595"/>
<dbReference type="Proteomes" id="UP000066042">
    <property type="component" value="Chromosome"/>
</dbReference>
<reference evidence="1 2" key="1">
    <citation type="journal article" date="2016" name="Genome Announc.">
        <title>Complete genome sequence of the hyperthermophilic and piezophilic archaeon Thermococcus barophilus Ch5, capable of growth at the expense of hydrogenogenesis from carbon monoxide and formate.</title>
        <authorList>
            <person name="Oger P."/>
            <person name="Sokolova T.G."/>
            <person name="Kozhevnikova D.A."/>
            <person name="Taranov E.A."/>
            <person name="Vannier P."/>
            <person name="Lee H.S."/>
            <person name="Kwon K.K."/>
            <person name="Kang S.G."/>
            <person name="Lee J.H."/>
            <person name="Bonch-Osmolovskaya E.A."/>
            <person name="Lebedinsky A.V."/>
        </authorList>
    </citation>
    <scope>NUCLEOTIDE SEQUENCE [LARGE SCALE GENOMIC DNA]</scope>
    <source>
        <strain evidence="2">Ch5</strain>
    </source>
</reference>
<dbReference type="RefSeq" id="WP_056934860.1">
    <property type="nucleotide sequence ID" value="NZ_CP013050.1"/>
</dbReference>
<dbReference type="AlphaFoldDB" id="A0A0S1XFC6"/>
<evidence type="ECO:0000313" key="1">
    <source>
        <dbReference type="EMBL" id="ALM76484.1"/>
    </source>
</evidence>
<dbReference type="PATRIC" id="fig|55802.8.peg.2582"/>